<name>A0A540NCL2_MALBA</name>
<comment type="caution">
    <text evidence="2">The sequence shown here is derived from an EMBL/GenBank/DDBJ whole genome shotgun (WGS) entry which is preliminary data.</text>
</comment>
<evidence type="ECO:0000256" key="1">
    <source>
        <dbReference type="SAM" id="MobiDB-lite"/>
    </source>
</evidence>
<dbReference type="EMBL" id="VIEB01000066">
    <property type="protein sequence ID" value="TQE08766.1"/>
    <property type="molecule type" value="Genomic_DNA"/>
</dbReference>
<reference evidence="2 3" key="1">
    <citation type="journal article" date="2019" name="G3 (Bethesda)">
        <title>Sequencing of a Wild Apple (Malus baccata) Genome Unravels the Differences Between Cultivated and Wild Apple Species Regarding Disease Resistance and Cold Tolerance.</title>
        <authorList>
            <person name="Chen X."/>
        </authorList>
    </citation>
    <scope>NUCLEOTIDE SEQUENCE [LARGE SCALE GENOMIC DNA]</scope>
    <source>
        <strain evidence="3">cv. Shandingzi</strain>
        <tissue evidence="2">Leaves</tissue>
    </source>
</reference>
<organism evidence="2 3">
    <name type="scientific">Malus baccata</name>
    <name type="common">Siberian crab apple</name>
    <name type="synonym">Pyrus baccata</name>
    <dbReference type="NCBI Taxonomy" id="106549"/>
    <lineage>
        <taxon>Eukaryota</taxon>
        <taxon>Viridiplantae</taxon>
        <taxon>Streptophyta</taxon>
        <taxon>Embryophyta</taxon>
        <taxon>Tracheophyta</taxon>
        <taxon>Spermatophyta</taxon>
        <taxon>Magnoliopsida</taxon>
        <taxon>eudicotyledons</taxon>
        <taxon>Gunneridae</taxon>
        <taxon>Pentapetalae</taxon>
        <taxon>rosids</taxon>
        <taxon>fabids</taxon>
        <taxon>Rosales</taxon>
        <taxon>Rosaceae</taxon>
        <taxon>Amygdaloideae</taxon>
        <taxon>Maleae</taxon>
        <taxon>Malus</taxon>
    </lineage>
</organism>
<evidence type="ECO:0000313" key="3">
    <source>
        <dbReference type="Proteomes" id="UP000315295"/>
    </source>
</evidence>
<sequence>MNKAEAMQSLEHKDKQSVEAKDPVDSDAEEEDDADTDDMTLMQNLNRTQLKRVPRSMRNMMNCRKGGI</sequence>
<proteinExistence type="predicted"/>
<feature type="compositionally biased region" description="Acidic residues" evidence="1">
    <location>
        <begin position="25"/>
        <end position="38"/>
    </location>
</feature>
<keyword evidence="3" id="KW-1185">Reference proteome</keyword>
<accession>A0A540NCL2</accession>
<protein>
    <submittedName>
        <fullName evidence="2">Uncharacterized protein</fullName>
    </submittedName>
</protein>
<evidence type="ECO:0000313" key="2">
    <source>
        <dbReference type="EMBL" id="TQE08766.1"/>
    </source>
</evidence>
<feature type="compositionally biased region" description="Basic and acidic residues" evidence="1">
    <location>
        <begin position="10"/>
        <end position="24"/>
    </location>
</feature>
<feature type="region of interest" description="Disordered" evidence="1">
    <location>
        <begin position="1"/>
        <end position="68"/>
    </location>
</feature>
<dbReference type="AlphaFoldDB" id="A0A540NCL2"/>
<dbReference type="Proteomes" id="UP000315295">
    <property type="component" value="Unassembled WGS sequence"/>
</dbReference>
<gene>
    <name evidence="2" type="ORF">C1H46_005614</name>
</gene>